<keyword evidence="1" id="KW-0732">Signal</keyword>
<organism evidence="2 3">
    <name type="scientific">Staurois parvus</name>
    <dbReference type="NCBI Taxonomy" id="386267"/>
    <lineage>
        <taxon>Eukaryota</taxon>
        <taxon>Metazoa</taxon>
        <taxon>Chordata</taxon>
        <taxon>Craniata</taxon>
        <taxon>Vertebrata</taxon>
        <taxon>Euteleostomi</taxon>
        <taxon>Amphibia</taxon>
        <taxon>Batrachia</taxon>
        <taxon>Anura</taxon>
        <taxon>Neobatrachia</taxon>
        <taxon>Ranoidea</taxon>
        <taxon>Ranidae</taxon>
        <taxon>Staurois</taxon>
    </lineage>
</organism>
<feature type="signal peptide" evidence="1">
    <location>
        <begin position="1"/>
        <end position="18"/>
    </location>
</feature>
<evidence type="ECO:0000313" key="3">
    <source>
        <dbReference type="Proteomes" id="UP001162483"/>
    </source>
</evidence>
<proteinExistence type="predicted"/>
<keyword evidence="3" id="KW-1185">Reference proteome</keyword>
<feature type="chain" id="PRO_5046616482" evidence="1">
    <location>
        <begin position="19"/>
        <end position="70"/>
    </location>
</feature>
<evidence type="ECO:0000256" key="1">
    <source>
        <dbReference type="SAM" id="SignalP"/>
    </source>
</evidence>
<name>A0ABN9DBZ8_9NEOB</name>
<sequence>MVWYSNVLLCDFIVFSECHFLSFSNFPPVLSPYVPTLAGDVTQMTHTSIRRRTLQGTLQEGHHGSAGQGK</sequence>
<dbReference type="Proteomes" id="UP001162483">
    <property type="component" value="Unassembled WGS sequence"/>
</dbReference>
<evidence type="ECO:0000313" key="2">
    <source>
        <dbReference type="EMBL" id="CAI9568562.1"/>
    </source>
</evidence>
<dbReference type="EMBL" id="CATNWA010014181">
    <property type="protein sequence ID" value="CAI9568562.1"/>
    <property type="molecule type" value="Genomic_DNA"/>
</dbReference>
<accession>A0ABN9DBZ8</accession>
<comment type="caution">
    <text evidence="2">The sequence shown here is derived from an EMBL/GenBank/DDBJ whole genome shotgun (WGS) entry which is preliminary data.</text>
</comment>
<reference evidence="2" key="1">
    <citation type="submission" date="2023-05" db="EMBL/GenBank/DDBJ databases">
        <authorList>
            <person name="Stuckert A."/>
        </authorList>
    </citation>
    <scope>NUCLEOTIDE SEQUENCE</scope>
</reference>
<gene>
    <name evidence="2" type="ORF">SPARVUS_LOCUS6764618</name>
</gene>
<protein>
    <submittedName>
        <fullName evidence="2">Uncharacterized protein</fullName>
    </submittedName>
</protein>